<proteinExistence type="predicted"/>
<keyword evidence="3" id="KW-1185">Reference proteome</keyword>
<evidence type="ECO:0000313" key="3">
    <source>
        <dbReference type="Proteomes" id="UP001472677"/>
    </source>
</evidence>
<comment type="caution">
    <text evidence="2">The sequence shown here is derived from an EMBL/GenBank/DDBJ whole genome shotgun (WGS) entry which is preliminary data.</text>
</comment>
<dbReference type="EMBL" id="JBBPBM010000017">
    <property type="protein sequence ID" value="KAK8556825.1"/>
    <property type="molecule type" value="Genomic_DNA"/>
</dbReference>
<sequence length="99" mass="11026">MKEWGMCYKVEDFPIARGGFGSTILLAINRAIPCFSLSIESSPSFISYIHPKLPLLLTLPEPTPKKDHPSCTKPTELVPHRASPSPQTPAQTFILTDRY</sequence>
<feature type="compositionally biased region" description="Polar residues" evidence="1">
    <location>
        <begin position="84"/>
        <end position="99"/>
    </location>
</feature>
<accession>A0ABR2ECQ3</accession>
<gene>
    <name evidence="2" type="ORF">V6N12_003218</name>
</gene>
<feature type="region of interest" description="Disordered" evidence="1">
    <location>
        <begin position="63"/>
        <end position="99"/>
    </location>
</feature>
<protein>
    <submittedName>
        <fullName evidence="2">Uncharacterized protein</fullName>
    </submittedName>
</protein>
<evidence type="ECO:0000256" key="1">
    <source>
        <dbReference type="SAM" id="MobiDB-lite"/>
    </source>
</evidence>
<evidence type="ECO:0000313" key="2">
    <source>
        <dbReference type="EMBL" id="KAK8556825.1"/>
    </source>
</evidence>
<dbReference type="Proteomes" id="UP001472677">
    <property type="component" value="Unassembled WGS sequence"/>
</dbReference>
<name>A0ABR2ECQ3_9ROSI</name>
<reference evidence="2 3" key="1">
    <citation type="journal article" date="2024" name="G3 (Bethesda)">
        <title>Genome assembly of Hibiscus sabdariffa L. provides insights into metabolisms of medicinal natural products.</title>
        <authorList>
            <person name="Kim T."/>
        </authorList>
    </citation>
    <scope>NUCLEOTIDE SEQUENCE [LARGE SCALE GENOMIC DNA]</scope>
    <source>
        <strain evidence="2">TK-2024</strain>
        <tissue evidence="2">Old leaves</tissue>
    </source>
</reference>
<organism evidence="2 3">
    <name type="scientific">Hibiscus sabdariffa</name>
    <name type="common">roselle</name>
    <dbReference type="NCBI Taxonomy" id="183260"/>
    <lineage>
        <taxon>Eukaryota</taxon>
        <taxon>Viridiplantae</taxon>
        <taxon>Streptophyta</taxon>
        <taxon>Embryophyta</taxon>
        <taxon>Tracheophyta</taxon>
        <taxon>Spermatophyta</taxon>
        <taxon>Magnoliopsida</taxon>
        <taxon>eudicotyledons</taxon>
        <taxon>Gunneridae</taxon>
        <taxon>Pentapetalae</taxon>
        <taxon>rosids</taxon>
        <taxon>malvids</taxon>
        <taxon>Malvales</taxon>
        <taxon>Malvaceae</taxon>
        <taxon>Malvoideae</taxon>
        <taxon>Hibiscus</taxon>
    </lineage>
</organism>